<dbReference type="Pfam" id="PF02900">
    <property type="entry name" value="LigB"/>
    <property type="match status" value="1"/>
</dbReference>
<proteinExistence type="predicted"/>
<feature type="domain" description="Extradiol ring-cleavage dioxygenase class III enzyme subunit B" evidence="1">
    <location>
        <begin position="7"/>
        <end position="265"/>
    </location>
</feature>
<evidence type="ECO:0000259" key="1">
    <source>
        <dbReference type="Pfam" id="PF02900"/>
    </source>
</evidence>
<evidence type="ECO:0000313" key="3">
    <source>
        <dbReference type="Proteomes" id="UP000505377"/>
    </source>
</evidence>
<dbReference type="Gene3D" id="3.40.830.10">
    <property type="entry name" value="LigB-like"/>
    <property type="match status" value="1"/>
</dbReference>
<dbReference type="EMBL" id="CP053564">
    <property type="protein sequence ID" value="QJY48928.1"/>
    <property type="molecule type" value="Genomic_DNA"/>
</dbReference>
<reference evidence="2 3" key="1">
    <citation type="submission" date="2020-05" db="EMBL/GenBank/DDBJ databases">
        <authorList>
            <person name="Mo P."/>
        </authorList>
    </citation>
    <scope>NUCLEOTIDE SEQUENCE [LARGE SCALE GENOMIC DNA]</scope>
    <source>
        <strain evidence="2 3">Gen01</strain>
    </source>
</reference>
<sequence length="281" mass="31449">MAEIVLAYCASHAPMMSSARMAAPEEQRNNFFGALEYVKAEAVARDVQACVVLSNEHFTNFFLENFPQICIGVGEKNWGPTEEWLPIDKVWIPGHEGLANHIAEQTLRSGFDPGFSHLLELDHGIMTVYYELDNDMRLPLVPIVQNCAVPPLVPVRRAYEFGKALGDAIRSYTGLERVAVVGAGGLSHWIGTPRVGDIEEDFDRWFLERLERGELEQILDMPDEEIELAGNGNHEMRSWLAVAGAVAPIRATKLAYEPVYPWITGMAVAHWETRQQEETGT</sequence>
<evidence type="ECO:0000313" key="2">
    <source>
        <dbReference type="EMBL" id="QJY48928.1"/>
    </source>
</evidence>
<dbReference type="AlphaFoldDB" id="A0A6M6JLV6"/>
<dbReference type="SUPFAM" id="SSF53213">
    <property type="entry name" value="LigB-like"/>
    <property type="match status" value="1"/>
</dbReference>
<dbReference type="Proteomes" id="UP000505377">
    <property type="component" value="Chromosome"/>
</dbReference>
<name>A0A6M6JLV6_9PSEU</name>
<keyword evidence="3" id="KW-1185">Reference proteome</keyword>
<organism evidence="2 3">
    <name type="scientific">Pseudonocardia broussonetiae</name>
    <dbReference type="NCBI Taxonomy" id="2736640"/>
    <lineage>
        <taxon>Bacteria</taxon>
        <taxon>Bacillati</taxon>
        <taxon>Actinomycetota</taxon>
        <taxon>Actinomycetes</taxon>
        <taxon>Pseudonocardiales</taxon>
        <taxon>Pseudonocardiaceae</taxon>
        <taxon>Pseudonocardia</taxon>
    </lineage>
</organism>
<accession>A0A6M6JLV6</accession>
<dbReference type="CDD" id="cd07359">
    <property type="entry name" value="PCA_45_Doxase_B_like"/>
    <property type="match status" value="1"/>
</dbReference>
<dbReference type="GO" id="GO:0008198">
    <property type="term" value="F:ferrous iron binding"/>
    <property type="evidence" value="ECO:0007669"/>
    <property type="project" value="InterPro"/>
</dbReference>
<dbReference type="GO" id="GO:0016702">
    <property type="term" value="F:oxidoreductase activity, acting on single donors with incorporation of molecular oxygen, incorporation of two atoms of oxygen"/>
    <property type="evidence" value="ECO:0007669"/>
    <property type="project" value="UniProtKB-ARBA"/>
</dbReference>
<protein>
    <recommendedName>
        <fullName evidence="1">Extradiol ring-cleavage dioxygenase class III enzyme subunit B domain-containing protein</fullName>
    </recommendedName>
</protein>
<dbReference type="KEGG" id="pbro:HOP40_26715"/>
<dbReference type="InterPro" id="IPR004183">
    <property type="entry name" value="Xdiol_dOase_suB"/>
</dbReference>
<dbReference type="RefSeq" id="WP_172163529.1">
    <property type="nucleotide sequence ID" value="NZ_CP053564.1"/>
</dbReference>
<gene>
    <name evidence="2" type="ORF">HOP40_26715</name>
</gene>